<sequence>MDESAKKASTTSTSSLPESLHQYVIHKSDNPIPSMQSNAHDEMSISPSTSASRQHRSPSATQLPSLTPATFPMLHTPSPVSMARYAIPSPAPAAGVPPRPSSSSIPHGHPPWPWNPMSSDPALQTHAVTYPGEQVYTYPPPAPYYGHEWREGEAGPSTLGWSRGQSPERLRVPERDFGMQRSTLEVWRQDIGFSAPPYDDSVRLPPFETGFQEVLGESERARSTPSDSRSSPRLSYSLPPVAFQHGMGRGAVEEPRGGKKRRPTSADGSRASKVPRKIEVACDFCRGRKLRCDGTKPCCLNCSTRSQECKYEMTVRRRGPGKAPKGSRSKKAGGSGKKKQTGMGGDPGSAPNADDSEEMDEG</sequence>
<comment type="caution">
    <text evidence="1">The sequence shown here is derived from an EMBL/GenBank/DDBJ whole genome shotgun (WGS) entry which is preliminary data.</text>
</comment>
<accession>A0ACB7ZYK1</accession>
<reference evidence="1" key="1">
    <citation type="journal article" date="2021" name="New Phytol.">
        <title>Evolutionary innovations through gain and loss of genes in the ectomycorrhizal Boletales.</title>
        <authorList>
            <person name="Wu G."/>
            <person name="Miyauchi S."/>
            <person name="Morin E."/>
            <person name="Kuo A."/>
            <person name="Drula E."/>
            <person name="Varga T."/>
            <person name="Kohler A."/>
            <person name="Feng B."/>
            <person name="Cao Y."/>
            <person name="Lipzen A."/>
            <person name="Daum C."/>
            <person name="Hundley H."/>
            <person name="Pangilinan J."/>
            <person name="Johnson J."/>
            <person name="Barry K."/>
            <person name="LaButti K."/>
            <person name="Ng V."/>
            <person name="Ahrendt S."/>
            <person name="Min B."/>
            <person name="Choi I.G."/>
            <person name="Park H."/>
            <person name="Plett J.M."/>
            <person name="Magnuson J."/>
            <person name="Spatafora J.W."/>
            <person name="Nagy L.G."/>
            <person name="Henrissat B."/>
            <person name="Grigoriev I.V."/>
            <person name="Yang Z.L."/>
            <person name="Xu J."/>
            <person name="Martin F.M."/>
        </authorList>
    </citation>
    <scope>NUCLEOTIDE SEQUENCE</scope>
    <source>
        <strain evidence="1">ATCC 28755</strain>
    </source>
</reference>
<keyword evidence="2" id="KW-1185">Reference proteome</keyword>
<gene>
    <name evidence="1" type="ORF">BJ138DRAFT_681021</name>
</gene>
<name>A0ACB7ZYK1_9AGAM</name>
<proteinExistence type="predicted"/>
<dbReference type="Proteomes" id="UP000790377">
    <property type="component" value="Unassembled WGS sequence"/>
</dbReference>
<organism evidence="1 2">
    <name type="scientific">Hygrophoropsis aurantiaca</name>
    <dbReference type="NCBI Taxonomy" id="72124"/>
    <lineage>
        <taxon>Eukaryota</taxon>
        <taxon>Fungi</taxon>
        <taxon>Dikarya</taxon>
        <taxon>Basidiomycota</taxon>
        <taxon>Agaricomycotina</taxon>
        <taxon>Agaricomycetes</taxon>
        <taxon>Agaricomycetidae</taxon>
        <taxon>Boletales</taxon>
        <taxon>Coniophorineae</taxon>
        <taxon>Hygrophoropsidaceae</taxon>
        <taxon>Hygrophoropsis</taxon>
    </lineage>
</organism>
<protein>
    <submittedName>
        <fullName evidence="1">Uncharacterized protein</fullName>
    </submittedName>
</protein>
<evidence type="ECO:0000313" key="1">
    <source>
        <dbReference type="EMBL" id="KAH7906016.1"/>
    </source>
</evidence>
<dbReference type="EMBL" id="MU268084">
    <property type="protein sequence ID" value="KAH7906016.1"/>
    <property type="molecule type" value="Genomic_DNA"/>
</dbReference>
<evidence type="ECO:0000313" key="2">
    <source>
        <dbReference type="Proteomes" id="UP000790377"/>
    </source>
</evidence>